<evidence type="ECO:0000256" key="3">
    <source>
        <dbReference type="ARBA" id="ARBA00005594"/>
    </source>
</evidence>
<dbReference type="InterPro" id="IPR014729">
    <property type="entry name" value="Rossmann-like_a/b/a_fold"/>
</dbReference>
<dbReference type="InterPro" id="IPR024909">
    <property type="entry name" value="Cys-tRNA/MSH_ligase"/>
</dbReference>
<dbReference type="PANTHER" id="PTHR10890:SF3">
    <property type="entry name" value="CYSTEINE--TRNA LIGASE, CYTOPLASMIC"/>
    <property type="match status" value="1"/>
</dbReference>
<feature type="short sequence motif" description="'KMSKS' region" evidence="13">
    <location>
        <begin position="266"/>
        <end position="270"/>
    </location>
</feature>
<feature type="domain" description="tRNA synthetases class I catalytic" evidence="14">
    <location>
        <begin position="14"/>
        <end position="313"/>
    </location>
</feature>
<dbReference type="Pfam" id="PF01406">
    <property type="entry name" value="tRNA-synt_1e"/>
    <property type="match status" value="1"/>
</dbReference>
<comment type="cofactor">
    <cofactor evidence="1">
        <name>Zn(2+)</name>
        <dbReference type="ChEBI" id="CHEBI:29105"/>
    </cofactor>
</comment>
<evidence type="ECO:0000259" key="14">
    <source>
        <dbReference type="Pfam" id="PF01406"/>
    </source>
</evidence>
<feature type="binding site" evidence="13">
    <location>
        <position position="269"/>
    </location>
    <ligand>
        <name>ATP</name>
        <dbReference type="ChEBI" id="CHEBI:30616"/>
    </ligand>
</feature>
<protein>
    <recommendedName>
        <fullName evidence="13">Cysteine--tRNA ligase</fullName>
        <ecNumber evidence="13">6.1.1.16</ecNumber>
    </recommendedName>
    <alternativeName>
        <fullName evidence="13">Cysteinyl-tRNA synthetase</fullName>
        <shortName evidence="13">CysRS</shortName>
    </alternativeName>
</protein>
<evidence type="ECO:0000256" key="9">
    <source>
        <dbReference type="ARBA" id="ARBA00022833"/>
    </source>
</evidence>
<dbReference type="GO" id="GO:0005524">
    <property type="term" value="F:ATP binding"/>
    <property type="evidence" value="ECO:0007669"/>
    <property type="project" value="UniProtKB-UniRule"/>
</dbReference>
<evidence type="ECO:0000259" key="15">
    <source>
        <dbReference type="Pfam" id="PF09190"/>
    </source>
</evidence>
<keyword evidence="10 13" id="KW-0067">ATP-binding</keyword>
<evidence type="ECO:0000256" key="13">
    <source>
        <dbReference type="HAMAP-Rule" id="MF_00041"/>
    </source>
</evidence>
<evidence type="ECO:0000256" key="1">
    <source>
        <dbReference type="ARBA" id="ARBA00001947"/>
    </source>
</evidence>
<organism evidence="16 17">
    <name type="scientific">candidate division WWE3 bacterium CG_4_10_14_0_2_um_filter_41_14</name>
    <dbReference type="NCBI Taxonomy" id="1975072"/>
    <lineage>
        <taxon>Bacteria</taxon>
        <taxon>Katanobacteria</taxon>
    </lineage>
</organism>
<feature type="short sequence motif" description="'HIGH' region" evidence="13">
    <location>
        <begin position="29"/>
        <end position="39"/>
    </location>
</feature>
<evidence type="ECO:0000313" key="17">
    <source>
        <dbReference type="Proteomes" id="UP000228920"/>
    </source>
</evidence>
<comment type="subunit">
    <text evidence="4 13">Monomer.</text>
</comment>
<dbReference type="Gene3D" id="3.40.50.620">
    <property type="entry name" value="HUPs"/>
    <property type="match status" value="1"/>
</dbReference>
<keyword evidence="7" id="KW-0479">Metal-binding</keyword>
<dbReference type="AlphaFoldDB" id="A0A2M7TL29"/>
<keyword evidence="8 13" id="KW-0547">Nucleotide-binding</keyword>
<proteinExistence type="inferred from homology"/>
<comment type="caution">
    <text evidence="13">Lacks conserved residue(s) required for the propagation of feature annotation.</text>
</comment>
<evidence type="ECO:0000256" key="8">
    <source>
        <dbReference type="ARBA" id="ARBA00022741"/>
    </source>
</evidence>
<evidence type="ECO:0000313" key="16">
    <source>
        <dbReference type="EMBL" id="PIZ47646.1"/>
    </source>
</evidence>
<dbReference type="InterPro" id="IPR015803">
    <property type="entry name" value="Cys-tRNA-ligase"/>
</dbReference>
<evidence type="ECO:0000256" key="6">
    <source>
        <dbReference type="ARBA" id="ARBA00022598"/>
    </source>
</evidence>
<dbReference type="InterPro" id="IPR015273">
    <property type="entry name" value="Cys-tRNA-synt_Ia_DALR"/>
</dbReference>
<dbReference type="CDD" id="cd00672">
    <property type="entry name" value="CysRS_core"/>
    <property type="match status" value="1"/>
</dbReference>
<reference evidence="17" key="1">
    <citation type="submission" date="2017-09" db="EMBL/GenBank/DDBJ databases">
        <title>Depth-based differentiation of microbial function through sediment-hosted aquifers and enrichment of novel symbionts in the deep terrestrial subsurface.</title>
        <authorList>
            <person name="Probst A.J."/>
            <person name="Ladd B."/>
            <person name="Jarett J.K."/>
            <person name="Geller-Mcgrath D.E."/>
            <person name="Sieber C.M.K."/>
            <person name="Emerson J.B."/>
            <person name="Anantharaman K."/>
            <person name="Thomas B.C."/>
            <person name="Malmstrom R."/>
            <person name="Stieglmeier M."/>
            <person name="Klingl A."/>
            <person name="Woyke T."/>
            <person name="Ryan C.M."/>
            <person name="Banfield J.F."/>
        </authorList>
    </citation>
    <scope>NUCLEOTIDE SEQUENCE [LARGE SCALE GENOMIC DNA]</scope>
</reference>
<evidence type="ECO:0000256" key="2">
    <source>
        <dbReference type="ARBA" id="ARBA00004496"/>
    </source>
</evidence>
<dbReference type="SUPFAM" id="SSF47323">
    <property type="entry name" value="Anticodon-binding domain of a subclass of class I aminoacyl-tRNA synthetases"/>
    <property type="match status" value="1"/>
</dbReference>
<evidence type="ECO:0000256" key="5">
    <source>
        <dbReference type="ARBA" id="ARBA00022490"/>
    </source>
</evidence>
<evidence type="ECO:0000256" key="10">
    <source>
        <dbReference type="ARBA" id="ARBA00022840"/>
    </source>
</evidence>
<dbReference type="PANTHER" id="PTHR10890">
    <property type="entry name" value="CYSTEINYL-TRNA SYNTHETASE"/>
    <property type="match status" value="1"/>
</dbReference>
<keyword evidence="5 13" id="KW-0963">Cytoplasm</keyword>
<evidence type="ECO:0000256" key="7">
    <source>
        <dbReference type="ARBA" id="ARBA00022723"/>
    </source>
</evidence>
<accession>A0A2M7TL29</accession>
<dbReference type="InterPro" id="IPR032678">
    <property type="entry name" value="tRNA-synt_1_cat_dom"/>
</dbReference>
<dbReference type="GO" id="GO:0006423">
    <property type="term" value="P:cysteinyl-tRNA aminoacylation"/>
    <property type="evidence" value="ECO:0007669"/>
    <property type="project" value="UniProtKB-UniRule"/>
</dbReference>
<gene>
    <name evidence="13" type="primary">cysS</name>
    <name evidence="16" type="ORF">COY32_01230</name>
</gene>
<comment type="subcellular location">
    <subcellularLocation>
        <location evidence="2 13">Cytoplasm</location>
    </subcellularLocation>
</comment>
<dbReference type="Pfam" id="PF09190">
    <property type="entry name" value="DALR_2"/>
    <property type="match status" value="1"/>
</dbReference>
<dbReference type="SUPFAM" id="SSF52374">
    <property type="entry name" value="Nucleotidylyl transferase"/>
    <property type="match status" value="1"/>
</dbReference>
<feature type="domain" description="Cysteinyl-tRNA synthetase class Ia DALR" evidence="15">
    <location>
        <begin position="346"/>
        <end position="372"/>
    </location>
</feature>
<dbReference type="Gene3D" id="1.20.120.1910">
    <property type="entry name" value="Cysteine-tRNA ligase, C-terminal anti-codon recognition domain"/>
    <property type="match status" value="1"/>
</dbReference>
<dbReference type="GO" id="GO:0046872">
    <property type="term" value="F:metal ion binding"/>
    <property type="evidence" value="ECO:0007669"/>
    <property type="project" value="UniProtKB-KW"/>
</dbReference>
<keyword evidence="9" id="KW-0862">Zinc</keyword>
<keyword evidence="11 13" id="KW-0648">Protein biosynthesis</keyword>
<evidence type="ECO:0000256" key="11">
    <source>
        <dbReference type="ARBA" id="ARBA00022917"/>
    </source>
</evidence>
<keyword evidence="6 13" id="KW-0436">Ligase</keyword>
<comment type="similarity">
    <text evidence="3 13">Belongs to the class-I aminoacyl-tRNA synthetase family.</text>
</comment>
<evidence type="ECO:0000256" key="4">
    <source>
        <dbReference type="ARBA" id="ARBA00011245"/>
    </source>
</evidence>
<dbReference type="NCBIfam" id="TIGR00435">
    <property type="entry name" value="cysS"/>
    <property type="match status" value="1"/>
</dbReference>
<dbReference type="HAMAP" id="MF_00041">
    <property type="entry name" value="Cys_tRNA_synth"/>
    <property type="match status" value="1"/>
</dbReference>
<dbReference type="Proteomes" id="UP000228920">
    <property type="component" value="Unassembled WGS sequence"/>
</dbReference>
<sequence>MKIFNTLTKQKEEFVPIDENKVNLFVCGPTVYDYPHLGHAKTYTQFDFIAKYLRYKGYDVFYLQNITDLDDKIIQRAADAHTDWKKLSEAFRVIYVDNMRQLHIDSVTEYAKATDFIPQIVSQVKRLMEKGYAYQISDGIYFEISKFAEYGKLSKRSQLQAEDAVSRIDASVEKRGANDFCLWKFSKPNEPSWETELGKGRPGWHIEDTAITEHYFGAQYDIHGGATDLIFPHHEAEITQMESVSGKSPLVNYWMHTGFLNIHDEKMSKSKGNFLTIDDALLKYDYKTLRYLFISNRYRTQINFDETSLEQAKASVTRINECVYKLDAEQSPEKEHALLEDLKTRVTNHLDDDFDTPQALARIFEYIKARNSDGMAGMLTLEYFKQLNSFFDFISFDTGVVFDTHVLDLIEQREEKRKAGDYDGADKIREELKSQGIEVDDTKGGVRWKKV</sequence>
<dbReference type="GO" id="GO:0004817">
    <property type="term" value="F:cysteine-tRNA ligase activity"/>
    <property type="evidence" value="ECO:0007669"/>
    <property type="project" value="UniProtKB-UniRule"/>
</dbReference>
<dbReference type="EMBL" id="PFNL01000034">
    <property type="protein sequence ID" value="PIZ47646.1"/>
    <property type="molecule type" value="Genomic_DNA"/>
</dbReference>
<evidence type="ECO:0000256" key="12">
    <source>
        <dbReference type="ARBA" id="ARBA00023146"/>
    </source>
</evidence>
<dbReference type="EC" id="6.1.1.16" evidence="13"/>
<dbReference type="GO" id="GO:0005737">
    <property type="term" value="C:cytoplasm"/>
    <property type="evidence" value="ECO:0007669"/>
    <property type="project" value="UniProtKB-SubCell"/>
</dbReference>
<dbReference type="InterPro" id="IPR009080">
    <property type="entry name" value="tRNAsynth_Ia_anticodon-bd"/>
</dbReference>
<comment type="caution">
    <text evidence="16">The sequence shown here is derived from an EMBL/GenBank/DDBJ whole genome shotgun (WGS) entry which is preliminary data.</text>
</comment>
<name>A0A2M7TL29_UNCKA</name>
<dbReference type="PRINTS" id="PR00983">
    <property type="entry name" value="TRNASYNTHCYS"/>
</dbReference>
<comment type="catalytic activity">
    <reaction evidence="13">
        <text>tRNA(Cys) + L-cysteine + ATP = L-cysteinyl-tRNA(Cys) + AMP + diphosphate</text>
        <dbReference type="Rhea" id="RHEA:17773"/>
        <dbReference type="Rhea" id="RHEA-COMP:9661"/>
        <dbReference type="Rhea" id="RHEA-COMP:9679"/>
        <dbReference type="ChEBI" id="CHEBI:30616"/>
        <dbReference type="ChEBI" id="CHEBI:33019"/>
        <dbReference type="ChEBI" id="CHEBI:35235"/>
        <dbReference type="ChEBI" id="CHEBI:78442"/>
        <dbReference type="ChEBI" id="CHEBI:78517"/>
        <dbReference type="ChEBI" id="CHEBI:456215"/>
        <dbReference type="EC" id="6.1.1.16"/>
    </reaction>
</comment>
<keyword evidence="12 13" id="KW-0030">Aminoacyl-tRNA synthetase</keyword>